<evidence type="ECO:0000256" key="4">
    <source>
        <dbReference type="ARBA" id="ARBA00024207"/>
    </source>
</evidence>
<evidence type="ECO:0008006" key="7">
    <source>
        <dbReference type="Google" id="ProtNLM"/>
    </source>
</evidence>
<reference evidence="5 6" key="1">
    <citation type="journal article" date="2016" name="Nat. Commun.">
        <title>Thousands of microbial genomes shed light on interconnected biogeochemical processes in an aquifer system.</title>
        <authorList>
            <person name="Anantharaman K."/>
            <person name="Brown C.T."/>
            <person name="Hug L.A."/>
            <person name="Sharon I."/>
            <person name="Castelle C.J."/>
            <person name="Probst A.J."/>
            <person name="Thomas B.C."/>
            <person name="Singh A."/>
            <person name="Wilkins M.J."/>
            <person name="Karaoz U."/>
            <person name="Brodie E.L."/>
            <person name="Williams K.H."/>
            <person name="Hubbard S.S."/>
            <person name="Banfield J.F."/>
        </authorList>
    </citation>
    <scope>NUCLEOTIDE SEQUENCE [LARGE SCALE GENOMIC DNA]</scope>
    <source>
        <strain evidence="6">RIFCSPLOWO2_12_FULL_64_10</strain>
    </source>
</reference>
<accession>A0A1F6CBF9</accession>
<dbReference type="AlphaFoldDB" id="A0A1F6CBF9"/>
<dbReference type="PANTHER" id="PTHR33397">
    <property type="entry name" value="UPF0331 PROTEIN YUTE"/>
    <property type="match status" value="1"/>
</dbReference>
<dbReference type="Pfam" id="PF01934">
    <property type="entry name" value="HepT-like"/>
    <property type="match status" value="1"/>
</dbReference>
<dbReference type="GO" id="GO:0004540">
    <property type="term" value="F:RNA nuclease activity"/>
    <property type="evidence" value="ECO:0007669"/>
    <property type="project" value="InterPro"/>
</dbReference>
<dbReference type="Proteomes" id="UP000178606">
    <property type="component" value="Unassembled WGS sequence"/>
</dbReference>
<keyword evidence="3" id="KW-0378">Hydrolase</keyword>
<dbReference type="PANTHER" id="PTHR33397:SF5">
    <property type="entry name" value="RNASE YUTE-RELATED"/>
    <property type="match status" value="1"/>
</dbReference>
<keyword evidence="1" id="KW-1277">Toxin-antitoxin system</keyword>
<dbReference type="InterPro" id="IPR008201">
    <property type="entry name" value="HepT-like"/>
</dbReference>
<dbReference type="InterPro" id="IPR052379">
    <property type="entry name" value="Type_VII_TA_RNase"/>
</dbReference>
<keyword evidence="2" id="KW-0540">Nuclease</keyword>
<dbReference type="GO" id="GO:0110001">
    <property type="term" value="C:toxin-antitoxin complex"/>
    <property type="evidence" value="ECO:0007669"/>
    <property type="project" value="InterPro"/>
</dbReference>
<evidence type="ECO:0000313" key="6">
    <source>
        <dbReference type="Proteomes" id="UP000178606"/>
    </source>
</evidence>
<evidence type="ECO:0000313" key="5">
    <source>
        <dbReference type="EMBL" id="OGG46311.1"/>
    </source>
</evidence>
<comment type="similarity">
    <text evidence="4">Belongs to the HepT RNase toxin family.</text>
</comment>
<dbReference type="InterPro" id="IPR037038">
    <property type="entry name" value="HepT-like_sf"/>
</dbReference>
<proteinExistence type="inferred from homology"/>
<dbReference type="EMBL" id="MFKF01000325">
    <property type="protein sequence ID" value="OGG46311.1"/>
    <property type="molecule type" value="Genomic_DNA"/>
</dbReference>
<evidence type="ECO:0000256" key="2">
    <source>
        <dbReference type="ARBA" id="ARBA00022722"/>
    </source>
</evidence>
<comment type="caution">
    <text evidence="5">The sequence shown here is derived from an EMBL/GenBank/DDBJ whole genome shotgun (WGS) entry which is preliminary data.</text>
</comment>
<evidence type="ECO:0000256" key="3">
    <source>
        <dbReference type="ARBA" id="ARBA00022801"/>
    </source>
</evidence>
<dbReference type="GO" id="GO:0016787">
    <property type="term" value="F:hydrolase activity"/>
    <property type="evidence" value="ECO:0007669"/>
    <property type="project" value="UniProtKB-KW"/>
</dbReference>
<dbReference type="NCBIfam" id="NF047751">
    <property type="entry name" value="HepT_toxin"/>
    <property type="match status" value="1"/>
</dbReference>
<protein>
    <recommendedName>
        <fullName evidence="7">DUF86 domain-containing protein</fullName>
    </recommendedName>
</protein>
<gene>
    <name evidence="5" type="ORF">A3F84_07175</name>
</gene>
<evidence type="ECO:0000256" key="1">
    <source>
        <dbReference type="ARBA" id="ARBA00022649"/>
    </source>
</evidence>
<name>A0A1F6CBF9_HANXR</name>
<organism evidence="5 6">
    <name type="scientific">Handelsmanbacteria sp. (strain RIFCSPLOWO2_12_FULL_64_10)</name>
    <dbReference type="NCBI Taxonomy" id="1817868"/>
    <lineage>
        <taxon>Bacteria</taxon>
        <taxon>Candidatus Handelsmaniibacteriota</taxon>
    </lineage>
</organism>
<dbReference type="Gene3D" id="1.20.120.580">
    <property type="entry name" value="bsu32300-like"/>
    <property type="match status" value="1"/>
</dbReference>
<sequence length="140" mass="15868">MDAEWRARIARADASLQRLEEIRASCRTLAEYVRDRDTAPLTERHVQIVVEAVLDLANLLIERNAWGAPDSGRKAVELLVQRKAISPRLGKSVITWIHTRNLIVHEYARIDDARLHRALRLHLKALRSAVAILSKRAGIA</sequence>